<dbReference type="GO" id="GO:0006289">
    <property type="term" value="P:nucleotide-excision repair"/>
    <property type="evidence" value="ECO:0007669"/>
    <property type="project" value="InterPro"/>
</dbReference>
<dbReference type="Gene3D" id="3.40.1440.10">
    <property type="entry name" value="GIY-YIG endonuclease"/>
    <property type="match status" value="1"/>
</dbReference>
<comment type="caution">
    <text evidence="4">The sequence shown here is derived from an EMBL/GenBank/DDBJ whole genome shotgun (WGS) entry which is preliminary data.</text>
</comment>
<dbReference type="InterPro" id="IPR047296">
    <property type="entry name" value="GIY-YIG_UvrC_Cho"/>
</dbReference>
<organism evidence="4 5">
    <name type="scientific">Candidatus Taylorbacteria bacterium RIFCSPHIGHO2_01_FULL_51_15</name>
    <dbReference type="NCBI Taxonomy" id="1802304"/>
    <lineage>
        <taxon>Bacteria</taxon>
        <taxon>Candidatus Tayloriibacteriota</taxon>
    </lineage>
</organism>
<accession>A0A1G2MC19</accession>
<dbReference type="InterPro" id="IPR035901">
    <property type="entry name" value="GIY-YIG_endonuc_sf"/>
</dbReference>
<dbReference type="InterPro" id="IPR050066">
    <property type="entry name" value="UvrABC_protein_C"/>
</dbReference>
<dbReference type="PANTHER" id="PTHR30562:SF1">
    <property type="entry name" value="UVRABC SYSTEM PROTEIN C"/>
    <property type="match status" value="1"/>
</dbReference>
<dbReference type="EMBL" id="MHRI01000028">
    <property type="protein sequence ID" value="OHA20561.1"/>
    <property type="molecule type" value="Genomic_DNA"/>
</dbReference>
<dbReference type="Proteomes" id="UP000178121">
    <property type="component" value="Unassembled WGS sequence"/>
</dbReference>
<sequence length="413" mass="46754">MKSIVSKKLPDTPGVYFFLGRKKEILYIGRATSLRTRVRSYFSSDLAEKRSDWIAKMLAKARSLEVRKTDSVLEAMLLEADLIKKFQPFFNTDEKDDKSFNCVVITKEAFPRVLIVRRRELDSPATPNSKFVIRASYGPFPHGFELQTAMKIIRKIFPYRDAKCAPNRRGGNEVARPLPCFGRQIGLCPGVCTGEISRADYAKTIRNIRLFLEGKKTRLLALLRKEMKSAAKAQQFERAHELKKTVFALQHIQDVALLKTANYSLPATHFRIEAYDLSHFGGKDIVGAMSVVENGAARPSEYRLFKLRGIQSQHEVQGVSEVLERRFKHPEWAFPDLVVVDGNKVQKGAAEKLLATLGKHIPVVAVVKDDRHRPAGLRGMSTELAPHKGAILLANSEAHRFVLKFQKSRRTLR</sequence>
<dbReference type="InterPro" id="IPR001162">
    <property type="entry name" value="UvrC_RNase_H_dom"/>
</dbReference>
<dbReference type="InterPro" id="IPR001943">
    <property type="entry name" value="UVR_dom"/>
</dbReference>
<dbReference type="PANTHER" id="PTHR30562">
    <property type="entry name" value="UVRC/OXIDOREDUCTASE"/>
    <property type="match status" value="1"/>
</dbReference>
<evidence type="ECO:0000259" key="1">
    <source>
        <dbReference type="PROSITE" id="PS50151"/>
    </source>
</evidence>
<dbReference type="Pfam" id="PF01541">
    <property type="entry name" value="GIY-YIG"/>
    <property type="match status" value="1"/>
</dbReference>
<dbReference type="InterPro" id="IPR000305">
    <property type="entry name" value="GIY-YIG_endonuc"/>
</dbReference>
<gene>
    <name evidence="4" type="ORF">A2849_03050</name>
</gene>
<dbReference type="SUPFAM" id="SSF82771">
    <property type="entry name" value="GIY-YIG endonuclease"/>
    <property type="match status" value="1"/>
</dbReference>
<dbReference type="SMART" id="SM00465">
    <property type="entry name" value="GIYc"/>
    <property type="match status" value="1"/>
</dbReference>
<evidence type="ECO:0000259" key="2">
    <source>
        <dbReference type="PROSITE" id="PS50164"/>
    </source>
</evidence>
<evidence type="ECO:0008006" key="6">
    <source>
        <dbReference type="Google" id="ProtNLM"/>
    </source>
</evidence>
<dbReference type="AlphaFoldDB" id="A0A1G2MC19"/>
<feature type="domain" description="GIY-YIG" evidence="2">
    <location>
        <begin position="11"/>
        <end position="92"/>
    </location>
</feature>
<feature type="domain" description="UVR" evidence="1">
    <location>
        <begin position="217"/>
        <end position="252"/>
    </location>
</feature>
<proteinExistence type="predicted"/>
<dbReference type="GO" id="GO:0009380">
    <property type="term" value="C:excinuclease repair complex"/>
    <property type="evidence" value="ECO:0007669"/>
    <property type="project" value="TreeGrafter"/>
</dbReference>
<dbReference type="GO" id="GO:0009381">
    <property type="term" value="F:excinuclease ABC activity"/>
    <property type="evidence" value="ECO:0007669"/>
    <property type="project" value="InterPro"/>
</dbReference>
<dbReference type="InterPro" id="IPR036876">
    <property type="entry name" value="UVR_dom_sf"/>
</dbReference>
<dbReference type="PROSITE" id="PS50165">
    <property type="entry name" value="UVRC"/>
    <property type="match status" value="1"/>
</dbReference>
<evidence type="ECO:0000259" key="3">
    <source>
        <dbReference type="PROSITE" id="PS50165"/>
    </source>
</evidence>
<evidence type="ECO:0000313" key="5">
    <source>
        <dbReference type="Proteomes" id="UP000178121"/>
    </source>
</evidence>
<dbReference type="Pfam" id="PF08459">
    <property type="entry name" value="UvrC_RNaseH_dom"/>
    <property type="match status" value="1"/>
</dbReference>
<dbReference type="CDD" id="cd10434">
    <property type="entry name" value="GIY-YIG_UvrC_Cho"/>
    <property type="match status" value="1"/>
</dbReference>
<dbReference type="Pfam" id="PF02151">
    <property type="entry name" value="UVR"/>
    <property type="match status" value="1"/>
</dbReference>
<dbReference type="Gene3D" id="3.30.420.340">
    <property type="entry name" value="UvrC, RNAse H endonuclease domain"/>
    <property type="match status" value="1"/>
</dbReference>
<feature type="domain" description="UvrC family homology region profile" evidence="3">
    <location>
        <begin position="213"/>
        <end position="354"/>
    </location>
</feature>
<dbReference type="SUPFAM" id="SSF46600">
    <property type="entry name" value="C-terminal UvrC-binding domain of UvrB"/>
    <property type="match status" value="1"/>
</dbReference>
<dbReference type="InterPro" id="IPR038476">
    <property type="entry name" value="UvrC_RNase_H_dom_sf"/>
</dbReference>
<dbReference type="PROSITE" id="PS50164">
    <property type="entry name" value="GIY_YIG"/>
    <property type="match status" value="1"/>
</dbReference>
<protein>
    <recommendedName>
        <fullName evidence="6">Excinuclease ABC subunit C</fullName>
    </recommendedName>
</protein>
<dbReference type="PROSITE" id="PS50151">
    <property type="entry name" value="UVR"/>
    <property type="match status" value="1"/>
</dbReference>
<reference evidence="4 5" key="1">
    <citation type="journal article" date="2016" name="Nat. Commun.">
        <title>Thousands of microbial genomes shed light on interconnected biogeochemical processes in an aquifer system.</title>
        <authorList>
            <person name="Anantharaman K."/>
            <person name="Brown C.T."/>
            <person name="Hug L.A."/>
            <person name="Sharon I."/>
            <person name="Castelle C.J."/>
            <person name="Probst A.J."/>
            <person name="Thomas B.C."/>
            <person name="Singh A."/>
            <person name="Wilkins M.J."/>
            <person name="Karaoz U."/>
            <person name="Brodie E.L."/>
            <person name="Williams K.H."/>
            <person name="Hubbard S.S."/>
            <person name="Banfield J.F."/>
        </authorList>
    </citation>
    <scope>NUCLEOTIDE SEQUENCE [LARGE SCALE GENOMIC DNA]</scope>
</reference>
<name>A0A1G2MC19_9BACT</name>
<evidence type="ECO:0000313" key="4">
    <source>
        <dbReference type="EMBL" id="OHA20561.1"/>
    </source>
</evidence>